<feature type="domain" description="Mos1 transposase HTH" evidence="2">
    <location>
        <begin position="5"/>
        <end position="53"/>
    </location>
</feature>
<dbReference type="EMBL" id="GL435231">
    <property type="protein sequence ID" value="EFN73730.1"/>
    <property type="molecule type" value="Genomic_DNA"/>
</dbReference>
<keyword evidence="3" id="KW-0808">Transferase</keyword>
<dbReference type="SUPFAM" id="SSF46689">
    <property type="entry name" value="Homeodomain-like"/>
    <property type="match status" value="1"/>
</dbReference>
<dbReference type="Gene3D" id="1.10.10.1450">
    <property type="match status" value="1"/>
</dbReference>
<dbReference type="GO" id="GO:0032259">
    <property type="term" value="P:methylation"/>
    <property type="evidence" value="ECO:0007669"/>
    <property type="project" value="UniProtKB-KW"/>
</dbReference>
<dbReference type="GO" id="GO:0005634">
    <property type="term" value="C:nucleus"/>
    <property type="evidence" value="ECO:0007669"/>
    <property type="project" value="UniProtKB-SubCell"/>
</dbReference>
<accession>E1ZYL8</accession>
<dbReference type="PANTHER" id="PTHR46060:SF1">
    <property type="entry name" value="MARINER MOS1 TRANSPOSASE-LIKE PROTEIN"/>
    <property type="match status" value="1"/>
</dbReference>
<keyword evidence="4" id="KW-1185">Reference proteome</keyword>
<dbReference type="GO" id="GO:0003676">
    <property type="term" value="F:nucleic acid binding"/>
    <property type="evidence" value="ECO:0007669"/>
    <property type="project" value="InterPro"/>
</dbReference>
<evidence type="ECO:0000313" key="4">
    <source>
        <dbReference type="Proteomes" id="UP000000311"/>
    </source>
</evidence>
<dbReference type="PANTHER" id="PTHR46060">
    <property type="entry name" value="MARINER MOS1 TRANSPOSASE-LIKE PROTEIN"/>
    <property type="match status" value="1"/>
</dbReference>
<keyword evidence="3" id="KW-0489">Methyltransferase</keyword>
<organism evidence="4">
    <name type="scientific">Camponotus floridanus</name>
    <name type="common">Florida carpenter ant</name>
    <dbReference type="NCBI Taxonomy" id="104421"/>
    <lineage>
        <taxon>Eukaryota</taxon>
        <taxon>Metazoa</taxon>
        <taxon>Ecdysozoa</taxon>
        <taxon>Arthropoda</taxon>
        <taxon>Hexapoda</taxon>
        <taxon>Insecta</taxon>
        <taxon>Pterygota</taxon>
        <taxon>Neoptera</taxon>
        <taxon>Endopterygota</taxon>
        <taxon>Hymenoptera</taxon>
        <taxon>Apocrita</taxon>
        <taxon>Aculeata</taxon>
        <taxon>Formicoidea</taxon>
        <taxon>Formicidae</taxon>
        <taxon>Formicinae</taxon>
        <taxon>Camponotus</taxon>
    </lineage>
</organism>
<dbReference type="GO" id="GO:0008168">
    <property type="term" value="F:methyltransferase activity"/>
    <property type="evidence" value="ECO:0007669"/>
    <property type="project" value="UniProtKB-KW"/>
</dbReference>
<dbReference type="Gene3D" id="3.30.420.10">
    <property type="entry name" value="Ribonuclease H-like superfamily/Ribonuclease H"/>
    <property type="match status" value="1"/>
</dbReference>
<dbReference type="Proteomes" id="UP000000311">
    <property type="component" value="Unassembled WGS sequence"/>
</dbReference>
<dbReference type="OMA" id="AMEIHTE"/>
<dbReference type="OrthoDB" id="10059877at2759"/>
<dbReference type="InterPro" id="IPR052709">
    <property type="entry name" value="Transposase-MT_Hybrid"/>
</dbReference>
<evidence type="ECO:0000259" key="2">
    <source>
        <dbReference type="Pfam" id="PF17906"/>
    </source>
</evidence>
<evidence type="ECO:0000313" key="3">
    <source>
        <dbReference type="EMBL" id="EFN73730.1"/>
    </source>
</evidence>
<comment type="subcellular location">
    <subcellularLocation>
        <location evidence="1">Nucleus</location>
    </subcellularLocation>
</comment>
<sequence>LTMEKIEYRAVIKFLFLEGVAPKEIHERLLKVYKDSSPSIRTVERWVAEFKRGRISLEDNPREGRPKSASTPEIVAKIQDMVLEDRRLTERDLVEALGISLGSVSNILADVLGFRKLCAQWVPHSLTMEQKHIRMRLSQQHLERFRKNKKDFVRRFITMDETWVYH</sequence>
<dbReference type="AlphaFoldDB" id="E1ZYL8"/>
<evidence type="ECO:0000256" key="1">
    <source>
        <dbReference type="ARBA" id="ARBA00004123"/>
    </source>
</evidence>
<proteinExistence type="predicted"/>
<dbReference type="InParanoid" id="E1ZYL8"/>
<feature type="non-terminal residue" evidence="3">
    <location>
        <position position="1"/>
    </location>
</feature>
<dbReference type="Pfam" id="PF17906">
    <property type="entry name" value="HTH_48"/>
    <property type="match status" value="1"/>
</dbReference>
<dbReference type="InterPro" id="IPR036397">
    <property type="entry name" value="RNaseH_sf"/>
</dbReference>
<feature type="non-terminal residue" evidence="3">
    <location>
        <position position="166"/>
    </location>
</feature>
<name>E1ZYL8_CAMFO</name>
<dbReference type="InterPro" id="IPR041426">
    <property type="entry name" value="Mos1_HTH"/>
</dbReference>
<gene>
    <name evidence="3" type="ORF">EAG_09477</name>
</gene>
<reference evidence="3 4" key="1">
    <citation type="journal article" date="2010" name="Science">
        <title>Genomic comparison of the ants Camponotus floridanus and Harpegnathos saltator.</title>
        <authorList>
            <person name="Bonasio R."/>
            <person name="Zhang G."/>
            <person name="Ye C."/>
            <person name="Mutti N.S."/>
            <person name="Fang X."/>
            <person name="Qin N."/>
            <person name="Donahue G."/>
            <person name="Yang P."/>
            <person name="Li Q."/>
            <person name="Li C."/>
            <person name="Zhang P."/>
            <person name="Huang Z."/>
            <person name="Berger S.L."/>
            <person name="Reinberg D."/>
            <person name="Wang J."/>
            <person name="Liebig J."/>
        </authorList>
    </citation>
    <scope>NUCLEOTIDE SEQUENCE [LARGE SCALE GENOMIC DNA]</scope>
    <source>
        <strain evidence="4">C129</strain>
    </source>
</reference>
<dbReference type="InterPro" id="IPR009057">
    <property type="entry name" value="Homeodomain-like_sf"/>
</dbReference>
<protein>
    <submittedName>
        <fullName evidence="3">Histone-lysine N-methyltransferase SETMAR</fullName>
    </submittedName>
</protein>